<reference evidence="14 15" key="1">
    <citation type="journal article" date="2023" name="Sci. Data">
        <title>Genome assembly of the Korean intertidal mud-creeper Batillaria attramentaria.</title>
        <authorList>
            <person name="Patra A.K."/>
            <person name="Ho P.T."/>
            <person name="Jun S."/>
            <person name="Lee S.J."/>
            <person name="Kim Y."/>
            <person name="Won Y.J."/>
        </authorList>
    </citation>
    <scope>NUCLEOTIDE SEQUENCE [LARGE SCALE GENOMIC DNA]</scope>
    <source>
        <strain evidence="14">Wonlab-2016</strain>
    </source>
</reference>
<dbReference type="FunFam" id="1.10.287.770:FF:000001">
    <property type="entry name" value="Acid-sensing ion channel subunit 1"/>
    <property type="match status" value="1"/>
</dbReference>
<dbReference type="PRINTS" id="PR01078">
    <property type="entry name" value="AMINACHANNEL"/>
</dbReference>
<evidence type="ECO:0000256" key="6">
    <source>
        <dbReference type="ARBA" id="ARBA00023053"/>
    </source>
</evidence>
<evidence type="ECO:0000256" key="13">
    <source>
        <dbReference type="SAM" id="Phobius"/>
    </source>
</evidence>
<dbReference type="InterPro" id="IPR001873">
    <property type="entry name" value="ENaC"/>
</dbReference>
<gene>
    <name evidence="14" type="ORF">BaRGS_00005463</name>
</gene>
<evidence type="ECO:0000313" key="15">
    <source>
        <dbReference type="Proteomes" id="UP001519460"/>
    </source>
</evidence>
<evidence type="ECO:0000256" key="2">
    <source>
        <dbReference type="ARBA" id="ARBA00022448"/>
    </source>
</evidence>
<keyword evidence="2 12" id="KW-0813">Transport</keyword>
<comment type="similarity">
    <text evidence="12">Belongs to the amiloride-sensitive sodium channel (TC 1.A.6) family.</text>
</comment>
<keyword evidence="3 12" id="KW-0894">Sodium channel</keyword>
<keyword evidence="6" id="KW-0915">Sodium</keyword>
<evidence type="ECO:0000313" key="14">
    <source>
        <dbReference type="EMBL" id="KAK7503198.1"/>
    </source>
</evidence>
<dbReference type="GO" id="GO:0005272">
    <property type="term" value="F:sodium channel activity"/>
    <property type="evidence" value="ECO:0007669"/>
    <property type="project" value="UniProtKB-KW"/>
</dbReference>
<evidence type="ECO:0000256" key="1">
    <source>
        <dbReference type="ARBA" id="ARBA00004141"/>
    </source>
</evidence>
<dbReference type="EMBL" id="JACVVK020000021">
    <property type="protein sequence ID" value="KAK7503198.1"/>
    <property type="molecule type" value="Genomic_DNA"/>
</dbReference>
<dbReference type="Proteomes" id="UP001519460">
    <property type="component" value="Unassembled WGS sequence"/>
</dbReference>
<keyword evidence="7 12" id="KW-0406">Ion transport</keyword>
<protein>
    <submittedName>
        <fullName evidence="14">Uncharacterized protein</fullName>
    </submittedName>
</protein>
<dbReference type="Gene3D" id="1.10.287.770">
    <property type="entry name" value="YojJ-like"/>
    <property type="match status" value="1"/>
</dbReference>
<sequence length="308" mass="34358">MCQYMNTNVIGLSLVLNAETDEYMEQSQVVGFKIVVHPHDAMPFPEDEGVIVSPGFATSIAVSKLDIRRTAAPYGRCYNYNKEENRAVNMYAQEFDVSYTDKCSWNHYSVGTHLDDVGQWRPGHRLADRWVDDGPCLARLGDSVCESGCYVSLHPQDAVQCLKQLRDDFDNGVFSCGGVCLPACEETIFETEVSMGVWPSAASVYKVQKELKNIPPEMSSGGLKNAAKVDIYFKQLNYEKITAYPAYDWSRVLGDLGGQLGLWLGFSLLTAMELLELVLGIARRLIMKLVGARSPPRVNSISVAEYRR</sequence>
<organism evidence="14 15">
    <name type="scientific">Batillaria attramentaria</name>
    <dbReference type="NCBI Taxonomy" id="370345"/>
    <lineage>
        <taxon>Eukaryota</taxon>
        <taxon>Metazoa</taxon>
        <taxon>Spiralia</taxon>
        <taxon>Lophotrochozoa</taxon>
        <taxon>Mollusca</taxon>
        <taxon>Gastropoda</taxon>
        <taxon>Caenogastropoda</taxon>
        <taxon>Sorbeoconcha</taxon>
        <taxon>Cerithioidea</taxon>
        <taxon>Batillariidae</taxon>
        <taxon>Batillaria</taxon>
    </lineage>
</organism>
<evidence type="ECO:0000256" key="8">
    <source>
        <dbReference type="ARBA" id="ARBA00023136"/>
    </source>
</evidence>
<proteinExistence type="inferred from homology"/>
<feature type="transmembrane region" description="Helical" evidence="13">
    <location>
        <begin position="260"/>
        <end position="279"/>
    </location>
</feature>
<evidence type="ECO:0000256" key="10">
    <source>
        <dbReference type="ARBA" id="ARBA00023201"/>
    </source>
</evidence>
<evidence type="ECO:0000256" key="4">
    <source>
        <dbReference type="ARBA" id="ARBA00022692"/>
    </source>
</evidence>
<keyword evidence="8 13" id="KW-0472">Membrane</keyword>
<evidence type="ECO:0000256" key="12">
    <source>
        <dbReference type="RuleBase" id="RU000679"/>
    </source>
</evidence>
<dbReference type="PANTHER" id="PTHR11690">
    <property type="entry name" value="AMILORIDE-SENSITIVE SODIUM CHANNEL-RELATED"/>
    <property type="match status" value="1"/>
</dbReference>
<evidence type="ECO:0000256" key="11">
    <source>
        <dbReference type="ARBA" id="ARBA00023303"/>
    </source>
</evidence>
<comment type="subcellular location">
    <subcellularLocation>
        <location evidence="1">Membrane</location>
        <topology evidence="1">Multi-pass membrane protein</topology>
    </subcellularLocation>
</comment>
<evidence type="ECO:0000256" key="5">
    <source>
        <dbReference type="ARBA" id="ARBA00022989"/>
    </source>
</evidence>
<evidence type="ECO:0000256" key="3">
    <source>
        <dbReference type="ARBA" id="ARBA00022461"/>
    </source>
</evidence>
<dbReference type="Pfam" id="PF00858">
    <property type="entry name" value="ASC"/>
    <property type="match status" value="2"/>
</dbReference>
<keyword evidence="10 12" id="KW-0739">Sodium transport</keyword>
<dbReference type="Gene3D" id="2.60.470.10">
    <property type="entry name" value="Acid-sensing ion channels like domains"/>
    <property type="match status" value="1"/>
</dbReference>
<evidence type="ECO:0000256" key="9">
    <source>
        <dbReference type="ARBA" id="ARBA00023180"/>
    </source>
</evidence>
<dbReference type="AlphaFoldDB" id="A0ABD0LUY9"/>
<dbReference type="GO" id="GO:0016020">
    <property type="term" value="C:membrane"/>
    <property type="evidence" value="ECO:0007669"/>
    <property type="project" value="UniProtKB-SubCell"/>
</dbReference>
<keyword evidence="15" id="KW-1185">Reference proteome</keyword>
<keyword evidence="9" id="KW-0325">Glycoprotein</keyword>
<accession>A0ABD0LUY9</accession>
<comment type="caution">
    <text evidence="14">The sequence shown here is derived from an EMBL/GenBank/DDBJ whole genome shotgun (WGS) entry which is preliminary data.</text>
</comment>
<keyword evidence="11 12" id="KW-0407">Ion channel</keyword>
<name>A0ABD0LUY9_9CAEN</name>
<dbReference type="PANTHER" id="PTHR11690:SF248">
    <property type="entry name" value="PICKPOCKET 17, ISOFORM A"/>
    <property type="match status" value="1"/>
</dbReference>
<keyword evidence="5 13" id="KW-1133">Transmembrane helix</keyword>
<evidence type="ECO:0000256" key="7">
    <source>
        <dbReference type="ARBA" id="ARBA00023065"/>
    </source>
</evidence>
<keyword evidence="4 12" id="KW-0812">Transmembrane</keyword>